<feature type="region of interest" description="Disordered" evidence="8">
    <location>
        <begin position="1"/>
        <end position="60"/>
    </location>
</feature>
<sequence length="291" mass="31599">MVDENTASAEAEELEGNEPVAHDVAQSAVAQEAASASDASEVSDNAEAHEAEAEGAEVADGVQGAEAAGENADADNGEEEDAGTKAVAEFRQSLRTLPGKWYVLHTYSGYERRVKQNVEARVATFGLEDKVYQIEVPMEEVEKHTEKGKKLISRVRIPGYVLIRMSNEDEDAFRIVRETEAVTGFVGLQNEPMPLSRKEVVSMMGPMIAQEALRKAGQGEAAAKKRVVEVSFKQGDQVTVTDGPFATMAGVISEVQPQTQKVTVLVSIFDRDTPVELNFSQVKKVDDEKRG</sequence>
<evidence type="ECO:0000256" key="8">
    <source>
        <dbReference type="SAM" id="MobiDB-lite"/>
    </source>
</evidence>
<dbReference type="GO" id="GO:0031564">
    <property type="term" value="P:transcription antitermination"/>
    <property type="evidence" value="ECO:0007669"/>
    <property type="project" value="UniProtKB-UniRule"/>
</dbReference>
<dbReference type="SUPFAM" id="SSF82679">
    <property type="entry name" value="N-utilization substance G protein NusG, N-terminal domain"/>
    <property type="match status" value="1"/>
</dbReference>
<dbReference type="PANTHER" id="PTHR30265">
    <property type="entry name" value="RHO-INTERACTING TRANSCRIPTION TERMINATION FACTOR NUSG"/>
    <property type="match status" value="1"/>
</dbReference>
<dbReference type="EMBL" id="DYWK01000001">
    <property type="protein sequence ID" value="HJF17562.1"/>
    <property type="molecule type" value="Genomic_DNA"/>
</dbReference>
<reference evidence="11" key="1">
    <citation type="journal article" date="2021" name="PeerJ">
        <title>Extensive microbial diversity within the chicken gut microbiome revealed by metagenomics and culture.</title>
        <authorList>
            <person name="Gilroy R."/>
            <person name="Ravi A."/>
            <person name="Getino M."/>
            <person name="Pursley I."/>
            <person name="Horton D.L."/>
            <person name="Alikhan N.F."/>
            <person name="Baker D."/>
            <person name="Gharbi K."/>
            <person name="Hall N."/>
            <person name="Watson M."/>
            <person name="Adriaenssens E.M."/>
            <person name="Foster-Nyarko E."/>
            <person name="Jarju S."/>
            <person name="Secka A."/>
            <person name="Antonio M."/>
            <person name="Oren A."/>
            <person name="Chaudhuri R.R."/>
            <person name="La Ragione R."/>
            <person name="Hildebrand F."/>
            <person name="Pallen M.J."/>
        </authorList>
    </citation>
    <scope>NUCLEOTIDE SEQUENCE</scope>
    <source>
        <strain evidence="11">578</strain>
    </source>
</reference>
<evidence type="ECO:0000313" key="12">
    <source>
        <dbReference type="Proteomes" id="UP000715651"/>
    </source>
</evidence>
<dbReference type="GO" id="GO:0006354">
    <property type="term" value="P:DNA-templated transcription elongation"/>
    <property type="evidence" value="ECO:0007669"/>
    <property type="project" value="UniProtKB-UniRule"/>
</dbReference>
<comment type="function">
    <text evidence="5 7">Participates in transcription elongation, termination and antitermination.</text>
</comment>
<keyword evidence="4 5" id="KW-0804">Transcription</keyword>
<comment type="similarity">
    <text evidence="5 7">Belongs to the NusG family.</text>
</comment>
<dbReference type="GO" id="GO:0005829">
    <property type="term" value="C:cytosol"/>
    <property type="evidence" value="ECO:0007669"/>
    <property type="project" value="TreeGrafter"/>
</dbReference>
<gene>
    <name evidence="5 11" type="primary">nusG</name>
    <name evidence="11" type="ORF">K8U78_00015</name>
</gene>
<dbReference type="Gene3D" id="2.30.30.30">
    <property type="match status" value="1"/>
</dbReference>
<accession>A0A921FUA4</accession>
<dbReference type="Gene3D" id="3.30.70.940">
    <property type="entry name" value="NusG, N-terminal domain"/>
    <property type="match status" value="1"/>
</dbReference>
<evidence type="ECO:0000256" key="2">
    <source>
        <dbReference type="ARBA" id="ARBA00022814"/>
    </source>
</evidence>
<dbReference type="NCBIfam" id="TIGR00922">
    <property type="entry name" value="nusG"/>
    <property type="match status" value="1"/>
</dbReference>
<evidence type="ECO:0000256" key="6">
    <source>
        <dbReference type="NCBIfam" id="TIGR00922"/>
    </source>
</evidence>
<evidence type="ECO:0000256" key="4">
    <source>
        <dbReference type="ARBA" id="ARBA00023163"/>
    </source>
</evidence>
<dbReference type="PANTHER" id="PTHR30265:SF2">
    <property type="entry name" value="TRANSCRIPTION TERMINATION_ANTITERMINATION PROTEIN NUSG"/>
    <property type="match status" value="1"/>
</dbReference>
<keyword evidence="1 5" id="KW-0806">Transcription termination</keyword>
<evidence type="ECO:0000259" key="10">
    <source>
        <dbReference type="SMART" id="SM00739"/>
    </source>
</evidence>
<feature type="domain" description="KOW" evidence="10">
    <location>
        <begin position="231"/>
        <end position="258"/>
    </location>
</feature>
<proteinExistence type="inferred from homology"/>
<dbReference type="CDD" id="cd06091">
    <property type="entry name" value="KOW_NusG"/>
    <property type="match status" value="1"/>
</dbReference>
<keyword evidence="2 5" id="KW-0889">Transcription antitermination</keyword>
<dbReference type="InterPro" id="IPR006645">
    <property type="entry name" value="NGN-like_dom"/>
</dbReference>
<keyword evidence="3 5" id="KW-0805">Transcription regulation</keyword>
<dbReference type="PRINTS" id="PR00338">
    <property type="entry name" value="NUSGTNSCPFCT"/>
</dbReference>
<dbReference type="FunFam" id="2.30.30.30:FF:000002">
    <property type="entry name" value="Transcription termination/antitermination factor NusG"/>
    <property type="match status" value="1"/>
</dbReference>
<dbReference type="GO" id="GO:0006353">
    <property type="term" value="P:DNA-templated transcription termination"/>
    <property type="evidence" value="ECO:0007669"/>
    <property type="project" value="UniProtKB-UniRule"/>
</dbReference>
<feature type="compositionally biased region" description="Low complexity" evidence="8">
    <location>
        <begin position="23"/>
        <end position="45"/>
    </location>
</feature>
<dbReference type="SUPFAM" id="SSF50104">
    <property type="entry name" value="Translation proteins SH3-like domain"/>
    <property type="match status" value="1"/>
</dbReference>
<dbReference type="InterPro" id="IPR036735">
    <property type="entry name" value="NGN_dom_sf"/>
</dbReference>
<dbReference type="AlphaFoldDB" id="A0A921FUA4"/>
<dbReference type="Proteomes" id="UP000715651">
    <property type="component" value="Unassembled WGS sequence"/>
</dbReference>
<dbReference type="InterPro" id="IPR014722">
    <property type="entry name" value="Rib_uL2_dom2"/>
</dbReference>
<reference evidence="11" key="2">
    <citation type="submission" date="2021-09" db="EMBL/GenBank/DDBJ databases">
        <authorList>
            <person name="Gilroy R."/>
        </authorList>
    </citation>
    <scope>NUCLEOTIDE SEQUENCE</scope>
    <source>
        <strain evidence="11">578</strain>
    </source>
</reference>
<protein>
    <recommendedName>
        <fullName evidence="5 6">Transcription termination/antitermination protein NusG</fullName>
    </recommendedName>
</protein>
<evidence type="ECO:0000256" key="5">
    <source>
        <dbReference type="HAMAP-Rule" id="MF_00948"/>
    </source>
</evidence>
<dbReference type="InterPro" id="IPR043425">
    <property type="entry name" value="NusG-like"/>
</dbReference>
<dbReference type="InterPro" id="IPR001062">
    <property type="entry name" value="Transcrpt_antiterm_NusG"/>
</dbReference>
<evidence type="ECO:0000256" key="3">
    <source>
        <dbReference type="ARBA" id="ARBA00023015"/>
    </source>
</evidence>
<dbReference type="InterPro" id="IPR005824">
    <property type="entry name" value="KOW"/>
</dbReference>
<evidence type="ECO:0000256" key="7">
    <source>
        <dbReference type="RuleBase" id="RU000538"/>
    </source>
</evidence>
<dbReference type="InterPro" id="IPR008991">
    <property type="entry name" value="Translation_prot_SH3-like_sf"/>
</dbReference>
<evidence type="ECO:0000256" key="1">
    <source>
        <dbReference type="ARBA" id="ARBA00022472"/>
    </source>
</evidence>
<dbReference type="Pfam" id="PF02357">
    <property type="entry name" value="NusG"/>
    <property type="match status" value="1"/>
</dbReference>
<comment type="caution">
    <text evidence="11">The sequence shown here is derived from an EMBL/GenBank/DDBJ whole genome shotgun (WGS) entry which is preliminary data.</text>
</comment>
<dbReference type="SMART" id="SM00738">
    <property type="entry name" value="NGN"/>
    <property type="match status" value="1"/>
</dbReference>
<evidence type="ECO:0000313" key="11">
    <source>
        <dbReference type="EMBL" id="HJF17562.1"/>
    </source>
</evidence>
<dbReference type="CDD" id="cd09891">
    <property type="entry name" value="NGN_Bact_1"/>
    <property type="match status" value="1"/>
</dbReference>
<dbReference type="GO" id="GO:0032784">
    <property type="term" value="P:regulation of DNA-templated transcription elongation"/>
    <property type="evidence" value="ECO:0007669"/>
    <property type="project" value="InterPro"/>
</dbReference>
<dbReference type="SMART" id="SM00739">
    <property type="entry name" value="KOW"/>
    <property type="match status" value="1"/>
</dbReference>
<dbReference type="Pfam" id="PF00467">
    <property type="entry name" value="KOW"/>
    <property type="match status" value="1"/>
</dbReference>
<dbReference type="InterPro" id="IPR047050">
    <property type="entry name" value="NGN"/>
</dbReference>
<organism evidence="11 12">
    <name type="scientific">Aeriscardovia aeriphila</name>
    <dbReference type="NCBI Taxonomy" id="218139"/>
    <lineage>
        <taxon>Bacteria</taxon>
        <taxon>Bacillati</taxon>
        <taxon>Actinomycetota</taxon>
        <taxon>Actinomycetes</taxon>
        <taxon>Bifidobacteriales</taxon>
        <taxon>Bifidobacteriaceae</taxon>
        <taxon>Aeriscardovia</taxon>
    </lineage>
</organism>
<evidence type="ECO:0000259" key="9">
    <source>
        <dbReference type="SMART" id="SM00738"/>
    </source>
</evidence>
<dbReference type="HAMAP" id="MF_00948">
    <property type="entry name" value="NusG"/>
    <property type="match status" value="1"/>
</dbReference>
<feature type="domain" description="NusG-like N-terminal" evidence="9">
    <location>
        <begin position="98"/>
        <end position="207"/>
    </location>
</feature>
<name>A0A921FUA4_9BIFI</name>